<organism evidence="2 3">
    <name type="scientific">Microlunatus endophyticus</name>
    <dbReference type="NCBI Taxonomy" id="1716077"/>
    <lineage>
        <taxon>Bacteria</taxon>
        <taxon>Bacillati</taxon>
        <taxon>Actinomycetota</taxon>
        <taxon>Actinomycetes</taxon>
        <taxon>Propionibacteriales</taxon>
        <taxon>Propionibacteriaceae</taxon>
        <taxon>Microlunatus</taxon>
    </lineage>
</organism>
<evidence type="ECO:0000256" key="1">
    <source>
        <dbReference type="SAM" id="MobiDB-lite"/>
    </source>
</evidence>
<comment type="caution">
    <text evidence="2">The sequence shown here is derived from an EMBL/GenBank/DDBJ whole genome shotgun (WGS) entry which is preliminary data.</text>
</comment>
<gene>
    <name evidence="2" type="ORF">GCM10011575_31270</name>
</gene>
<dbReference type="Proteomes" id="UP000613840">
    <property type="component" value="Unassembled WGS sequence"/>
</dbReference>
<feature type="region of interest" description="Disordered" evidence="1">
    <location>
        <begin position="1"/>
        <end position="20"/>
    </location>
</feature>
<reference evidence="2" key="2">
    <citation type="submission" date="2020-09" db="EMBL/GenBank/DDBJ databases">
        <authorList>
            <person name="Sun Q."/>
            <person name="Zhou Y."/>
        </authorList>
    </citation>
    <scope>NUCLEOTIDE SEQUENCE</scope>
    <source>
        <strain evidence="2">CGMCC 4.7306</strain>
    </source>
</reference>
<keyword evidence="3" id="KW-1185">Reference proteome</keyword>
<sequence>MAEPTSDEPKGSGFRIPPWDPEAVLRRRAASARADRDTALRDLQRQLTDAEIPTRFGIAIDQIQG</sequence>
<evidence type="ECO:0000313" key="2">
    <source>
        <dbReference type="EMBL" id="GGL70551.1"/>
    </source>
</evidence>
<dbReference type="EMBL" id="BMMZ01000008">
    <property type="protein sequence ID" value="GGL70551.1"/>
    <property type="molecule type" value="Genomic_DNA"/>
</dbReference>
<dbReference type="AlphaFoldDB" id="A0A917SE01"/>
<evidence type="ECO:0000313" key="3">
    <source>
        <dbReference type="Proteomes" id="UP000613840"/>
    </source>
</evidence>
<accession>A0A917SE01</accession>
<name>A0A917SE01_9ACTN</name>
<reference evidence="2" key="1">
    <citation type="journal article" date="2014" name="Int. J. Syst. Evol. Microbiol.">
        <title>Complete genome sequence of Corynebacterium casei LMG S-19264T (=DSM 44701T), isolated from a smear-ripened cheese.</title>
        <authorList>
            <consortium name="US DOE Joint Genome Institute (JGI-PGF)"/>
            <person name="Walter F."/>
            <person name="Albersmeier A."/>
            <person name="Kalinowski J."/>
            <person name="Ruckert C."/>
        </authorList>
    </citation>
    <scope>NUCLEOTIDE SEQUENCE</scope>
    <source>
        <strain evidence="2">CGMCC 4.7306</strain>
    </source>
</reference>
<protein>
    <submittedName>
        <fullName evidence="2">Uncharacterized protein</fullName>
    </submittedName>
</protein>
<proteinExistence type="predicted"/>
<dbReference type="RefSeq" id="WP_188896316.1">
    <property type="nucleotide sequence ID" value="NZ_BMMZ01000008.1"/>
</dbReference>